<evidence type="ECO:0000313" key="5">
    <source>
        <dbReference type="EMBL" id="PID55662.1"/>
    </source>
</evidence>
<sequence>MAKTKSDKGRSAPKGRGSSRSTASTAISGMGKKREKRFTAQDDLLWGVHPVLECLQQHPEQIVEVFLQKERHGEKIDTIVALARENNIRPRFVEALKITGEGAGQIRHQGVIARTTEAGLLDFAEFSSRLRQRIERGKPCRIVVLDSLQDPHNVGAIIRSALASGAAGVLTTRERSAPLGGTAAKSAAGAMAHIDICQVTNLVAALAALKELGFWVFGAVKDEAAQSLYQTDLTVPACLVVGAEGKGIRPLVKKECDLLLSIPMHGELDSLNSSVAAGIFLFETMRQHLIQGP</sequence>
<dbReference type="GO" id="GO:0006396">
    <property type="term" value="P:RNA processing"/>
    <property type="evidence" value="ECO:0007669"/>
    <property type="project" value="InterPro"/>
</dbReference>
<evidence type="ECO:0000256" key="3">
    <source>
        <dbReference type="SAM" id="MobiDB-lite"/>
    </source>
</evidence>
<dbReference type="GO" id="GO:0003723">
    <property type="term" value="F:RNA binding"/>
    <property type="evidence" value="ECO:0007669"/>
    <property type="project" value="InterPro"/>
</dbReference>
<dbReference type="AlphaFoldDB" id="A0A2G6E178"/>
<dbReference type="SUPFAM" id="SSF55315">
    <property type="entry name" value="L30e-like"/>
    <property type="match status" value="1"/>
</dbReference>
<evidence type="ECO:0000256" key="2">
    <source>
        <dbReference type="ARBA" id="ARBA00022679"/>
    </source>
</evidence>
<gene>
    <name evidence="5" type="ORF">CSB45_14895</name>
</gene>
<dbReference type="GO" id="GO:0008173">
    <property type="term" value="F:RNA methyltransferase activity"/>
    <property type="evidence" value="ECO:0007669"/>
    <property type="project" value="InterPro"/>
</dbReference>
<keyword evidence="2 5" id="KW-0808">Transferase</keyword>
<dbReference type="PANTHER" id="PTHR46429">
    <property type="entry name" value="23S RRNA (GUANOSINE-2'-O-)-METHYLTRANSFERASE RLMB"/>
    <property type="match status" value="1"/>
</dbReference>
<evidence type="ECO:0000256" key="1">
    <source>
        <dbReference type="ARBA" id="ARBA00022603"/>
    </source>
</evidence>
<proteinExistence type="predicted"/>
<dbReference type="SMART" id="SM00967">
    <property type="entry name" value="SpoU_sub_bind"/>
    <property type="match status" value="1"/>
</dbReference>
<feature type="domain" description="RNA 2-O ribose methyltransferase substrate binding" evidence="4">
    <location>
        <begin position="44"/>
        <end position="121"/>
    </location>
</feature>
<reference evidence="5 6" key="1">
    <citation type="submission" date="2017-10" db="EMBL/GenBank/DDBJ databases">
        <title>Novel microbial diversity and functional potential in the marine mammal oral microbiome.</title>
        <authorList>
            <person name="Dudek N.K."/>
            <person name="Sun C.L."/>
            <person name="Burstein D."/>
            <person name="Kantor R.S."/>
            <person name="Aliaga Goltsman D.S."/>
            <person name="Bik E.M."/>
            <person name="Thomas B.C."/>
            <person name="Banfield J.F."/>
            <person name="Relman D.A."/>
        </authorList>
    </citation>
    <scope>NUCLEOTIDE SEQUENCE [LARGE SCALE GENOMIC DNA]</scope>
    <source>
        <strain evidence="5">DOLZORAL124_49_17</strain>
    </source>
</reference>
<dbReference type="InterPro" id="IPR001537">
    <property type="entry name" value="SpoU_MeTrfase"/>
</dbReference>
<dbReference type="Gene3D" id="3.40.1280.10">
    <property type="match status" value="1"/>
</dbReference>
<dbReference type="PANTHER" id="PTHR46429:SF1">
    <property type="entry name" value="23S RRNA (GUANOSINE-2'-O-)-METHYLTRANSFERASE RLMB"/>
    <property type="match status" value="1"/>
</dbReference>
<organism evidence="5 6">
    <name type="scientific">candidate division KSB3 bacterium</name>
    <dbReference type="NCBI Taxonomy" id="2044937"/>
    <lineage>
        <taxon>Bacteria</taxon>
        <taxon>candidate division KSB3</taxon>
    </lineage>
</organism>
<dbReference type="NCBIfam" id="TIGR00186">
    <property type="entry name" value="rRNA_methyl_3"/>
    <property type="match status" value="1"/>
</dbReference>
<dbReference type="InterPro" id="IPR004441">
    <property type="entry name" value="rRNA_MeTrfase_TrmH"/>
</dbReference>
<feature type="compositionally biased region" description="Basic and acidic residues" evidence="3">
    <location>
        <begin position="1"/>
        <end position="10"/>
    </location>
</feature>
<dbReference type="GO" id="GO:0005829">
    <property type="term" value="C:cytosol"/>
    <property type="evidence" value="ECO:0007669"/>
    <property type="project" value="TreeGrafter"/>
</dbReference>
<dbReference type="Gene3D" id="3.30.1330.30">
    <property type="match status" value="1"/>
</dbReference>
<dbReference type="EMBL" id="PDPS01000051">
    <property type="protein sequence ID" value="PID55662.1"/>
    <property type="molecule type" value="Genomic_DNA"/>
</dbReference>
<dbReference type="Pfam" id="PF08032">
    <property type="entry name" value="SpoU_sub_bind"/>
    <property type="match status" value="1"/>
</dbReference>
<feature type="compositionally biased region" description="Polar residues" evidence="3">
    <location>
        <begin position="18"/>
        <end position="27"/>
    </location>
</feature>
<dbReference type="InterPro" id="IPR029026">
    <property type="entry name" value="tRNA_m1G_MTases_N"/>
</dbReference>
<evidence type="ECO:0000313" key="6">
    <source>
        <dbReference type="Proteomes" id="UP000229740"/>
    </source>
</evidence>
<dbReference type="Pfam" id="PF00588">
    <property type="entry name" value="SpoU_methylase"/>
    <property type="match status" value="1"/>
</dbReference>
<evidence type="ECO:0000259" key="4">
    <source>
        <dbReference type="SMART" id="SM00967"/>
    </source>
</evidence>
<dbReference type="InterPro" id="IPR029064">
    <property type="entry name" value="Ribosomal_eL30-like_sf"/>
</dbReference>
<dbReference type="SUPFAM" id="SSF75217">
    <property type="entry name" value="alpha/beta knot"/>
    <property type="match status" value="1"/>
</dbReference>
<protein>
    <submittedName>
        <fullName evidence="5">23S rRNA (Guanosine(2251)-2'-O)-methyltransferase RlmB</fullName>
    </submittedName>
</protein>
<keyword evidence="1 5" id="KW-0489">Methyltransferase</keyword>
<dbReference type="GO" id="GO:0032259">
    <property type="term" value="P:methylation"/>
    <property type="evidence" value="ECO:0007669"/>
    <property type="project" value="UniProtKB-KW"/>
</dbReference>
<dbReference type="Proteomes" id="UP000229740">
    <property type="component" value="Unassembled WGS sequence"/>
</dbReference>
<dbReference type="InterPro" id="IPR013123">
    <property type="entry name" value="SpoU_subst-bd"/>
</dbReference>
<accession>A0A2G6E178</accession>
<dbReference type="CDD" id="cd18103">
    <property type="entry name" value="SpoU-like_RlmB"/>
    <property type="match status" value="1"/>
</dbReference>
<name>A0A2G6E178_9BACT</name>
<dbReference type="InterPro" id="IPR029028">
    <property type="entry name" value="Alpha/beta_knot_MTases"/>
</dbReference>
<feature type="region of interest" description="Disordered" evidence="3">
    <location>
        <begin position="1"/>
        <end position="34"/>
    </location>
</feature>
<comment type="caution">
    <text evidence="5">The sequence shown here is derived from an EMBL/GenBank/DDBJ whole genome shotgun (WGS) entry which is preliminary data.</text>
</comment>